<keyword evidence="3" id="KW-1185">Reference proteome</keyword>
<proteinExistence type="predicted"/>
<protein>
    <submittedName>
        <fullName evidence="2">Uncharacterized protein</fullName>
    </submittedName>
</protein>
<dbReference type="Proteomes" id="UP001061999">
    <property type="component" value="Unassembled WGS sequence"/>
</dbReference>
<evidence type="ECO:0000313" key="2">
    <source>
        <dbReference type="EMBL" id="MCW1243178.1"/>
    </source>
</evidence>
<reference evidence="2" key="1">
    <citation type="submission" date="2022-07" db="EMBL/GenBank/DDBJ databases">
        <title>Pseudomonas agronomica sp. nov.: a novel bacterium with biotechnological application in the synthesis of biofertilizers from valorized agricultural residues.</title>
        <authorList>
            <person name="Robas M."/>
            <person name="Fernandez V.M."/>
            <person name="Luna L."/>
            <person name="Provanza A."/>
            <person name="Jimenez P.A."/>
        </authorList>
    </citation>
    <scope>NUCLEOTIDE SEQUENCE</scope>
    <source>
        <strain evidence="2">SAICEU22T</strain>
    </source>
</reference>
<comment type="caution">
    <text evidence="2">The sequence shown here is derived from an EMBL/GenBank/DDBJ whole genome shotgun (WGS) entry which is preliminary data.</text>
</comment>
<evidence type="ECO:0000313" key="3">
    <source>
        <dbReference type="Proteomes" id="UP001061999"/>
    </source>
</evidence>
<gene>
    <name evidence="2" type="ORF">OC610_02055</name>
</gene>
<organism evidence="2 3">
    <name type="scientific">Pseudomonas agronomica</name>
    <dbReference type="NCBI Taxonomy" id="2979328"/>
    <lineage>
        <taxon>Bacteria</taxon>
        <taxon>Pseudomonadati</taxon>
        <taxon>Pseudomonadota</taxon>
        <taxon>Gammaproteobacteria</taxon>
        <taxon>Pseudomonadales</taxon>
        <taxon>Pseudomonadaceae</taxon>
        <taxon>Pseudomonas</taxon>
    </lineage>
</organism>
<feature type="region of interest" description="Disordered" evidence="1">
    <location>
        <begin position="39"/>
        <end position="90"/>
    </location>
</feature>
<dbReference type="EMBL" id="JAOSHO010000010">
    <property type="protein sequence ID" value="MCW1243178.1"/>
    <property type="molecule type" value="Genomic_DNA"/>
</dbReference>
<accession>A0ABT3F260</accession>
<dbReference type="RefSeq" id="WP_264426306.1">
    <property type="nucleotide sequence ID" value="NZ_JAOSHO010000010.1"/>
</dbReference>
<evidence type="ECO:0000256" key="1">
    <source>
        <dbReference type="SAM" id="MobiDB-lite"/>
    </source>
</evidence>
<sequence>MRHLTTLAFAIVCMTAQQTHAEDLDRAREQYLRYWEQQREMEKTERENDSHQKAQEAMAREKRRHYEQVQREDARRRADFYRQRDNARRQ</sequence>
<name>A0ABT3F260_9PSED</name>